<accession>A0ABD1C2Y6</accession>
<sequence>MLIFFDGSDHSLRGILSVLDDFFRMSGLGINLLKSTLFLDGNDPVILHDMATRFGLSEGSFPVKYLGVPLLPNKMRAQDFQPLIDRLNSRFTSWTNRHLSFAGRLQLIQSVIYSVINFWASIFMLPNSCLLNIEKLCNAFLWSGSTLSAKNAKISWDSVCTPKSSGGLSLRRLAKWNNVLGLKLIWLIFTKAGSLWVSWVRTHLIGSQSFWDITSSYLHGSWMWRRLLKLRHIARSFLFRRIGMGNTCSFGGITGQVGVPLFSRSANNTPVSPAFQSMPLFLEQFSMVIG</sequence>
<protein>
    <submittedName>
        <fullName evidence="1">Ribonuclease H protein</fullName>
    </submittedName>
</protein>
<gene>
    <name evidence="1" type="ORF">V5N11_005852</name>
</gene>
<dbReference type="AlphaFoldDB" id="A0ABD1C2Y6"/>
<evidence type="ECO:0000313" key="2">
    <source>
        <dbReference type="Proteomes" id="UP001558713"/>
    </source>
</evidence>
<dbReference type="Proteomes" id="UP001558713">
    <property type="component" value="Unassembled WGS sequence"/>
</dbReference>
<proteinExistence type="predicted"/>
<reference evidence="1 2" key="1">
    <citation type="submission" date="2024-04" db="EMBL/GenBank/DDBJ databases">
        <title>Genome assembly C_amara_ONT_v2.</title>
        <authorList>
            <person name="Yant L."/>
            <person name="Moore C."/>
            <person name="Slenker M."/>
        </authorList>
    </citation>
    <scope>NUCLEOTIDE SEQUENCE [LARGE SCALE GENOMIC DNA]</scope>
    <source>
        <tissue evidence="1">Leaf</tissue>
    </source>
</reference>
<keyword evidence="2" id="KW-1185">Reference proteome</keyword>
<dbReference type="EMBL" id="JBANAX010000065">
    <property type="protein sequence ID" value="KAL1223800.1"/>
    <property type="molecule type" value="Genomic_DNA"/>
</dbReference>
<name>A0ABD1C2Y6_CARAN</name>
<dbReference type="PANTHER" id="PTHR33116:SF80">
    <property type="entry name" value="REVERSE TRANSCRIPTASE ZINC-BINDING DOMAIN-CONTAINING PROTEIN"/>
    <property type="match status" value="1"/>
</dbReference>
<dbReference type="PANTHER" id="PTHR33116">
    <property type="entry name" value="REVERSE TRANSCRIPTASE ZINC-BINDING DOMAIN-CONTAINING PROTEIN-RELATED-RELATED"/>
    <property type="match status" value="1"/>
</dbReference>
<comment type="caution">
    <text evidence="1">The sequence shown here is derived from an EMBL/GenBank/DDBJ whole genome shotgun (WGS) entry which is preliminary data.</text>
</comment>
<evidence type="ECO:0000313" key="1">
    <source>
        <dbReference type="EMBL" id="KAL1223800.1"/>
    </source>
</evidence>
<organism evidence="1 2">
    <name type="scientific">Cardamine amara subsp. amara</name>
    <dbReference type="NCBI Taxonomy" id="228776"/>
    <lineage>
        <taxon>Eukaryota</taxon>
        <taxon>Viridiplantae</taxon>
        <taxon>Streptophyta</taxon>
        <taxon>Embryophyta</taxon>
        <taxon>Tracheophyta</taxon>
        <taxon>Spermatophyta</taxon>
        <taxon>Magnoliopsida</taxon>
        <taxon>eudicotyledons</taxon>
        <taxon>Gunneridae</taxon>
        <taxon>Pentapetalae</taxon>
        <taxon>rosids</taxon>
        <taxon>malvids</taxon>
        <taxon>Brassicales</taxon>
        <taxon>Brassicaceae</taxon>
        <taxon>Cardamineae</taxon>
        <taxon>Cardamine</taxon>
    </lineage>
</organism>